<reference evidence="2 3" key="1">
    <citation type="journal article" date="2021" name="J. Hered.">
        <title>A chromosome-level genome assembly of the parasitoid wasp, Cotesia glomerata (Hymenoptera: Braconidae).</title>
        <authorList>
            <person name="Pinto B.J."/>
            <person name="Weis J.J."/>
            <person name="Gamble T."/>
            <person name="Ode P.J."/>
            <person name="Paul R."/>
            <person name="Zaspel J.M."/>
        </authorList>
    </citation>
    <scope>NUCLEOTIDE SEQUENCE [LARGE SCALE GENOMIC DNA]</scope>
    <source>
        <strain evidence="2">CgM1</strain>
    </source>
</reference>
<comment type="caution">
    <text evidence="2">The sequence shown here is derived from an EMBL/GenBank/DDBJ whole genome shotgun (WGS) entry which is preliminary data.</text>
</comment>
<sequence length="177" mass="20126">NIVESDNFQEPQLLEPQLSPVAGRPESEITQNNTTQTVESNEPESPKLRYVGEGHAKWLLIWKIQWKSNELNQVQTRKLPRVVTLIRRMTNHPDVESNRIGNTVAFENNNITLPTQTPNIVTSKELFQYRQDNLVYFLDSNGCPCDNGSRALKKLKQITVCRVGNLHCAFKAISGKP</sequence>
<keyword evidence="3" id="KW-1185">Reference proteome</keyword>
<dbReference type="EMBL" id="JAHXZJ010000779">
    <property type="protein sequence ID" value="KAH0556452.1"/>
    <property type="molecule type" value="Genomic_DNA"/>
</dbReference>
<protein>
    <submittedName>
        <fullName evidence="2">Uncharacterized protein</fullName>
    </submittedName>
</protein>
<proteinExistence type="predicted"/>
<feature type="region of interest" description="Disordered" evidence="1">
    <location>
        <begin position="1"/>
        <end position="46"/>
    </location>
</feature>
<accession>A0AAV7IVI6</accession>
<feature type="compositionally biased region" description="Polar residues" evidence="1">
    <location>
        <begin position="1"/>
        <end position="10"/>
    </location>
</feature>
<feature type="non-terminal residue" evidence="2">
    <location>
        <position position="1"/>
    </location>
</feature>
<evidence type="ECO:0000313" key="2">
    <source>
        <dbReference type="EMBL" id="KAH0556452.1"/>
    </source>
</evidence>
<feature type="compositionally biased region" description="Polar residues" evidence="1">
    <location>
        <begin position="28"/>
        <end position="40"/>
    </location>
</feature>
<gene>
    <name evidence="2" type="ORF">KQX54_000753</name>
</gene>
<organism evidence="2 3">
    <name type="scientific">Cotesia glomerata</name>
    <name type="common">Lepidopteran parasitic wasp</name>
    <name type="synonym">Apanteles glomeratus</name>
    <dbReference type="NCBI Taxonomy" id="32391"/>
    <lineage>
        <taxon>Eukaryota</taxon>
        <taxon>Metazoa</taxon>
        <taxon>Ecdysozoa</taxon>
        <taxon>Arthropoda</taxon>
        <taxon>Hexapoda</taxon>
        <taxon>Insecta</taxon>
        <taxon>Pterygota</taxon>
        <taxon>Neoptera</taxon>
        <taxon>Endopterygota</taxon>
        <taxon>Hymenoptera</taxon>
        <taxon>Apocrita</taxon>
        <taxon>Ichneumonoidea</taxon>
        <taxon>Braconidae</taxon>
        <taxon>Microgastrinae</taxon>
        <taxon>Cotesia</taxon>
    </lineage>
</organism>
<evidence type="ECO:0000256" key="1">
    <source>
        <dbReference type="SAM" id="MobiDB-lite"/>
    </source>
</evidence>
<evidence type="ECO:0000313" key="3">
    <source>
        <dbReference type="Proteomes" id="UP000826195"/>
    </source>
</evidence>
<dbReference type="Proteomes" id="UP000826195">
    <property type="component" value="Unassembled WGS sequence"/>
</dbReference>
<name>A0AAV7IVI6_COTGL</name>
<dbReference type="AlphaFoldDB" id="A0AAV7IVI6"/>